<proteinExistence type="predicted"/>
<sequence>MRFEPRTSDLEANSLPYEPLLLPPLPTPHSDLLALVVDRAKILLGRQSSLASPTTPPSSPSKTRRPKNQTSGQTTVVIPVMKREGGRELISYQMAPRPKPQPLPCFLRICYQVCCGGNMKYVVFPTLMAVTLGLFLAFSRAVSSTSLSQGYSHYQNSRQLSEDDPAYMARGHLLFPGILGDNHNGLFDPVDPAMARQQFPWRGLGGGIVGGGGGGESCDCSRCEVDTKSLESDPVKFKRLVKHSFQHFYGHQELALQMEAFVPSKNKLWTLSPTFYITASHVCSDAHSLLAVVIVHAHHRHSAERNAIRETWGRVARGNAWPRRQVRNFPYRLIVIMTR</sequence>
<protein>
    <recommendedName>
        <fullName evidence="4">Hexosyltransferase</fullName>
    </recommendedName>
</protein>
<keyword evidence="3" id="KW-1185">Reference proteome</keyword>
<name>A0AAV4AG67_9GAST</name>
<dbReference type="Proteomes" id="UP000735302">
    <property type="component" value="Unassembled WGS sequence"/>
</dbReference>
<evidence type="ECO:0000313" key="2">
    <source>
        <dbReference type="EMBL" id="GFO06032.1"/>
    </source>
</evidence>
<dbReference type="EMBL" id="BLXT01003757">
    <property type="protein sequence ID" value="GFO06032.1"/>
    <property type="molecule type" value="Genomic_DNA"/>
</dbReference>
<accession>A0AAV4AG67</accession>
<dbReference type="AlphaFoldDB" id="A0AAV4AG67"/>
<organism evidence="2 3">
    <name type="scientific">Plakobranchus ocellatus</name>
    <dbReference type="NCBI Taxonomy" id="259542"/>
    <lineage>
        <taxon>Eukaryota</taxon>
        <taxon>Metazoa</taxon>
        <taxon>Spiralia</taxon>
        <taxon>Lophotrochozoa</taxon>
        <taxon>Mollusca</taxon>
        <taxon>Gastropoda</taxon>
        <taxon>Heterobranchia</taxon>
        <taxon>Euthyneura</taxon>
        <taxon>Panpulmonata</taxon>
        <taxon>Sacoglossa</taxon>
        <taxon>Placobranchoidea</taxon>
        <taxon>Plakobranchidae</taxon>
        <taxon>Plakobranchus</taxon>
    </lineage>
</organism>
<reference evidence="2 3" key="1">
    <citation type="journal article" date="2021" name="Elife">
        <title>Chloroplast acquisition without the gene transfer in kleptoplastic sea slugs, Plakobranchus ocellatus.</title>
        <authorList>
            <person name="Maeda T."/>
            <person name="Takahashi S."/>
            <person name="Yoshida T."/>
            <person name="Shimamura S."/>
            <person name="Takaki Y."/>
            <person name="Nagai Y."/>
            <person name="Toyoda A."/>
            <person name="Suzuki Y."/>
            <person name="Arimoto A."/>
            <person name="Ishii H."/>
            <person name="Satoh N."/>
            <person name="Nishiyama T."/>
            <person name="Hasebe M."/>
            <person name="Maruyama T."/>
            <person name="Minagawa J."/>
            <person name="Obokata J."/>
            <person name="Shigenobu S."/>
        </authorList>
    </citation>
    <scope>NUCLEOTIDE SEQUENCE [LARGE SCALE GENOMIC DNA]</scope>
</reference>
<feature type="region of interest" description="Disordered" evidence="1">
    <location>
        <begin position="47"/>
        <end position="75"/>
    </location>
</feature>
<evidence type="ECO:0000256" key="1">
    <source>
        <dbReference type="SAM" id="MobiDB-lite"/>
    </source>
</evidence>
<evidence type="ECO:0008006" key="4">
    <source>
        <dbReference type="Google" id="ProtNLM"/>
    </source>
</evidence>
<evidence type="ECO:0000313" key="3">
    <source>
        <dbReference type="Proteomes" id="UP000735302"/>
    </source>
</evidence>
<gene>
    <name evidence="2" type="ORF">PoB_003253700</name>
</gene>
<comment type="caution">
    <text evidence="2">The sequence shown here is derived from an EMBL/GenBank/DDBJ whole genome shotgun (WGS) entry which is preliminary data.</text>
</comment>